<keyword evidence="2" id="KW-1185">Reference proteome</keyword>
<reference evidence="1 2" key="1">
    <citation type="submission" date="2024-10" db="EMBL/GenBank/DDBJ databases">
        <authorList>
            <person name="Ratan Roy A."/>
            <person name="Morales Sandoval P.H."/>
            <person name="De Los Santos Villalobos S."/>
            <person name="Chakraborty S."/>
            <person name="Mukherjee J."/>
        </authorList>
    </citation>
    <scope>NUCLEOTIDE SEQUENCE [LARGE SCALE GENOMIC DNA]</scope>
    <source>
        <strain evidence="1 2">S1</strain>
    </source>
</reference>
<dbReference type="RefSeq" id="WP_377968319.1">
    <property type="nucleotide sequence ID" value="NZ_JBHZOL010000139.1"/>
</dbReference>
<comment type="caution">
    <text evidence="1">The sequence shown here is derived from an EMBL/GenBank/DDBJ whole genome shotgun (WGS) entry which is preliminary data.</text>
</comment>
<organism evidence="1 2">
    <name type="scientific">Almyronema epifaneia S1</name>
    <dbReference type="NCBI Taxonomy" id="2991925"/>
    <lineage>
        <taxon>Bacteria</taxon>
        <taxon>Bacillati</taxon>
        <taxon>Cyanobacteriota</taxon>
        <taxon>Cyanophyceae</taxon>
        <taxon>Nodosilineales</taxon>
        <taxon>Nodosilineaceae</taxon>
        <taxon>Almyronema</taxon>
        <taxon>Almyronema epifaneia</taxon>
    </lineage>
</organism>
<dbReference type="Proteomes" id="UP001600165">
    <property type="component" value="Unassembled WGS sequence"/>
</dbReference>
<proteinExistence type="predicted"/>
<protein>
    <submittedName>
        <fullName evidence="1">Uncharacterized protein</fullName>
    </submittedName>
</protein>
<sequence>MLKLQSLRQEAYGSWETICCSRGVYNPLPYAHEVSELEAKQFPFTNAAFKSEVRQRFGDLRQRSTWEAAAIWLLAQAIAQAHLEPYEIVGFMVSADYDPNDPIRQHYGQQVIEAMMTFPGILELIRSGLEQIYRDDYPEERQLVEQFIAQGNQLPGLDVLPAAIAA</sequence>
<accession>A0ABW6IKD5</accession>
<evidence type="ECO:0000313" key="1">
    <source>
        <dbReference type="EMBL" id="MFE4108703.1"/>
    </source>
</evidence>
<gene>
    <name evidence="1" type="ORF">ACFVKH_20715</name>
</gene>
<dbReference type="EMBL" id="JBHZOL010000139">
    <property type="protein sequence ID" value="MFE4108703.1"/>
    <property type="molecule type" value="Genomic_DNA"/>
</dbReference>
<evidence type="ECO:0000313" key="2">
    <source>
        <dbReference type="Proteomes" id="UP001600165"/>
    </source>
</evidence>
<name>A0ABW6IKD5_9CYAN</name>